<dbReference type="SUPFAM" id="SSF103473">
    <property type="entry name" value="MFS general substrate transporter"/>
    <property type="match status" value="1"/>
</dbReference>
<evidence type="ECO:0000256" key="1">
    <source>
        <dbReference type="ARBA" id="ARBA00004141"/>
    </source>
</evidence>
<feature type="transmembrane region" description="Helical" evidence="5">
    <location>
        <begin position="102"/>
        <end position="121"/>
    </location>
</feature>
<dbReference type="OrthoDB" id="2441642at2759"/>
<feature type="transmembrane region" description="Helical" evidence="5">
    <location>
        <begin position="404"/>
        <end position="428"/>
    </location>
</feature>
<organism evidence="7 8">
    <name type="scientific">Lophium mytilinum</name>
    <dbReference type="NCBI Taxonomy" id="390894"/>
    <lineage>
        <taxon>Eukaryota</taxon>
        <taxon>Fungi</taxon>
        <taxon>Dikarya</taxon>
        <taxon>Ascomycota</taxon>
        <taxon>Pezizomycotina</taxon>
        <taxon>Dothideomycetes</taxon>
        <taxon>Pleosporomycetidae</taxon>
        <taxon>Mytilinidiales</taxon>
        <taxon>Mytilinidiaceae</taxon>
        <taxon>Lophium</taxon>
    </lineage>
</organism>
<protein>
    <submittedName>
        <fullName evidence="7">MFS general substrate transporter</fullName>
    </submittedName>
</protein>
<dbReference type="InterPro" id="IPR036259">
    <property type="entry name" value="MFS_trans_sf"/>
</dbReference>
<feature type="transmembrane region" description="Helical" evidence="5">
    <location>
        <begin position="466"/>
        <end position="487"/>
    </location>
</feature>
<feature type="transmembrane region" description="Helical" evidence="5">
    <location>
        <begin position="192"/>
        <end position="213"/>
    </location>
</feature>
<evidence type="ECO:0000313" key="8">
    <source>
        <dbReference type="Proteomes" id="UP000799750"/>
    </source>
</evidence>
<dbReference type="PANTHER" id="PTHR23502">
    <property type="entry name" value="MAJOR FACILITATOR SUPERFAMILY"/>
    <property type="match status" value="1"/>
</dbReference>
<feature type="transmembrane region" description="Helical" evidence="5">
    <location>
        <begin position="70"/>
        <end position="95"/>
    </location>
</feature>
<dbReference type="PANTHER" id="PTHR23502:SF151">
    <property type="entry name" value="MAJOR FACILITATOR SUPERFAMILY (MFS) PROFILE DOMAIN-CONTAINING PROTEIN"/>
    <property type="match status" value="1"/>
</dbReference>
<feature type="domain" description="Major facilitator superfamily (MFS) profile" evidence="6">
    <location>
        <begin position="37"/>
        <end position="489"/>
    </location>
</feature>
<keyword evidence="4 5" id="KW-0472">Membrane</keyword>
<evidence type="ECO:0000256" key="4">
    <source>
        <dbReference type="ARBA" id="ARBA00023136"/>
    </source>
</evidence>
<dbReference type="Pfam" id="PF07690">
    <property type="entry name" value="MFS_1"/>
    <property type="match status" value="1"/>
</dbReference>
<evidence type="ECO:0000256" key="2">
    <source>
        <dbReference type="ARBA" id="ARBA00022692"/>
    </source>
</evidence>
<dbReference type="PROSITE" id="PS50850">
    <property type="entry name" value="MFS"/>
    <property type="match status" value="1"/>
</dbReference>
<keyword evidence="8" id="KW-1185">Reference proteome</keyword>
<accession>A0A6A6QMG5</accession>
<evidence type="ECO:0000259" key="6">
    <source>
        <dbReference type="PROSITE" id="PS50850"/>
    </source>
</evidence>
<dbReference type="InterPro" id="IPR020846">
    <property type="entry name" value="MFS_dom"/>
</dbReference>
<sequence length="531" mass="56849">MAAPIDKAGAGISHSSETSSQAEEQYSVFSNGTRAYLTYLLGFVMITSTLSATIYFPLIPMLSSHFNVSIQAINLTVTVYAICQALSPGIFAALADMYGRRPVLLAMLAIYACASLGLALNRSSYAALISLRALQSIGGSATTPIAYGIVADVAIVSTRGKMLGPMMSTCNAISAVGPVVAGAIALSTDGYVWVFLLLLMVGVICFVLVGLTLPETARNVVGNGSESVHGIWQTWASIFHGARNGYAPPQSETSIGELVEKPTRSLLSVFGSLRIILHPDGAVILWMIASSYCIYYMFQVAIPVIFQEIYGYNSFQIGLVFLSGLIGMTIGGIIAGKLIDTNYAKEARKHNIDISHNSRTNLDSFPLERARYRHIIPFILLEITLVAGYGWAVQSHAHPAIPIILQFFICACSTLLSHTASALLVDVFPDAPSTAYAAGQITRCGLSAAAAAVIEPLGHAVGRGWFFTIFSLFTGGGCVACVLVSRWKGMAWRQKRMARSYEERSLFRPLIAPPDVAAGAEGRRRGPDAKL</sequence>
<feature type="transmembrane region" description="Helical" evidence="5">
    <location>
        <begin position="168"/>
        <end position="186"/>
    </location>
</feature>
<evidence type="ECO:0000256" key="5">
    <source>
        <dbReference type="SAM" id="Phobius"/>
    </source>
</evidence>
<dbReference type="GO" id="GO:0005886">
    <property type="term" value="C:plasma membrane"/>
    <property type="evidence" value="ECO:0007669"/>
    <property type="project" value="TreeGrafter"/>
</dbReference>
<comment type="subcellular location">
    <subcellularLocation>
        <location evidence="1">Membrane</location>
        <topology evidence="1">Multi-pass membrane protein</topology>
    </subcellularLocation>
</comment>
<evidence type="ECO:0000256" key="3">
    <source>
        <dbReference type="ARBA" id="ARBA00022989"/>
    </source>
</evidence>
<dbReference type="EMBL" id="MU004192">
    <property type="protein sequence ID" value="KAF2493276.1"/>
    <property type="molecule type" value="Genomic_DNA"/>
</dbReference>
<keyword evidence="3 5" id="KW-1133">Transmembrane helix</keyword>
<reference evidence="7" key="1">
    <citation type="journal article" date="2020" name="Stud. Mycol.">
        <title>101 Dothideomycetes genomes: a test case for predicting lifestyles and emergence of pathogens.</title>
        <authorList>
            <person name="Haridas S."/>
            <person name="Albert R."/>
            <person name="Binder M."/>
            <person name="Bloem J."/>
            <person name="Labutti K."/>
            <person name="Salamov A."/>
            <person name="Andreopoulos B."/>
            <person name="Baker S."/>
            <person name="Barry K."/>
            <person name="Bills G."/>
            <person name="Bluhm B."/>
            <person name="Cannon C."/>
            <person name="Castanera R."/>
            <person name="Culley D."/>
            <person name="Daum C."/>
            <person name="Ezra D."/>
            <person name="Gonzalez J."/>
            <person name="Henrissat B."/>
            <person name="Kuo A."/>
            <person name="Liang C."/>
            <person name="Lipzen A."/>
            <person name="Lutzoni F."/>
            <person name="Magnuson J."/>
            <person name="Mondo S."/>
            <person name="Nolan M."/>
            <person name="Ohm R."/>
            <person name="Pangilinan J."/>
            <person name="Park H.-J."/>
            <person name="Ramirez L."/>
            <person name="Alfaro M."/>
            <person name="Sun H."/>
            <person name="Tritt A."/>
            <person name="Yoshinaga Y."/>
            <person name="Zwiers L.-H."/>
            <person name="Turgeon B."/>
            <person name="Goodwin S."/>
            <person name="Spatafora J."/>
            <person name="Crous P."/>
            <person name="Grigoriev I."/>
        </authorList>
    </citation>
    <scope>NUCLEOTIDE SEQUENCE</scope>
    <source>
        <strain evidence="7">CBS 269.34</strain>
    </source>
</reference>
<dbReference type="GO" id="GO:0022857">
    <property type="term" value="F:transmembrane transporter activity"/>
    <property type="evidence" value="ECO:0007669"/>
    <property type="project" value="InterPro"/>
</dbReference>
<feature type="transmembrane region" description="Helical" evidence="5">
    <location>
        <begin position="36"/>
        <end position="58"/>
    </location>
</feature>
<proteinExistence type="predicted"/>
<dbReference type="AlphaFoldDB" id="A0A6A6QMG5"/>
<dbReference type="Gene3D" id="1.20.1250.20">
    <property type="entry name" value="MFS general substrate transporter like domains"/>
    <property type="match status" value="1"/>
</dbReference>
<dbReference type="Gene3D" id="1.20.1720.10">
    <property type="entry name" value="Multidrug resistance protein D"/>
    <property type="match status" value="1"/>
</dbReference>
<feature type="transmembrane region" description="Helical" evidence="5">
    <location>
        <begin position="318"/>
        <end position="339"/>
    </location>
</feature>
<feature type="transmembrane region" description="Helical" evidence="5">
    <location>
        <begin position="133"/>
        <end position="156"/>
    </location>
</feature>
<dbReference type="Proteomes" id="UP000799750">
    <property type="component" value="Unassembled WGS sequence"/>
</dbReference>
<keyword evidence="2 5" id="KW-0812">Transmembrane</keyword>
<evidence type="ECO:0000313" key="7">
    <source>
        <dbReference type="EMBL" id="KAF2493276.1"/>
    </source>
</evidence>
<feature type="transmembrane region" description="Helical" evidence="5">
    <location>
        <begin position="435"/>
        <end position="454"/>
    </location>
</feature>
<dbReference type="InterPro" id="IPR011701">
    <property type="entry name" value="MFS"/>
</dbReference>
<name>A0A6A6QMG5_9PEZI</name>
<gene>
    <name evidence="7" type="ORF">BU16DRAFT_465512</name>
</gene>
<feature type="transmembrane region" description="Helical" evidence="5">
    <location>
        <begin position="375"/>
        <end position="392"/>
    </location>
</feature>
<feature type="transmembrane region" description="Helical" evidence="5">
    <location>
        <begin position="283"/>
        <end position="306"/>
    </location>
</feature>